<accession>A0ABV1QFD9</accession>
<reference evidence="2 3" key="1">
    <citation type="submission" date="2024-01" db="EMBL/GenBank/DDBJ databases">
        <title>Metagenomic exploration of the rhizosphere soil microbial community and their significance in facilitating the development of wild simulated ginseng.</title>
        <authorList>
            <person name="Huang J."/>
        </authorList>
    </citation>
    <scope>NUCLEOTIDE SEQUENCE [LARGE SCALE GENOMIC DNA]</scope>
    <source>
        <strain evidence="2 3">WY141</strain>
    </source>
</reference>
<gene>
    <name evidence="2" type="ORF">ABR748_37805</name>
</gene>
<evidence type="ECO:0000313" key="2">
    <source>
        <dbReference type="EMBL" id="MER0429885.1"/>
    </source>
</evidence>
<keyword evidence="3" id="KW-1185">Reference proteome</keyword>
<dbReference type="Proteomes" id="UP001456562">
    <property type="component" value="Unassembled WGS sequence"/>
</dbReference>
<proteinExistence type="predicted"/>
<evidence type="ECO:0000256" key="1">
    <source>
        <dbReference type="SAM" id="Phobius"/>
    </source>
</evidence>
<feature type="transmembrane region" description="Helical" evidence="1">
    <location>
        <begin position="20"/>
        <end position="46"/>
    </location>
</feature>
<keyword evidence="1" id="KW-0812">Transmembrane</keyword>
<organism evidence="2 3">
    <name type="scientific">Streptomyces microflavus</name>
    <name type="common">Streptomyces lipmanii</name>
    <dbReference type="NCBI Taxonomy" id="1919"/>
    <lineage>
        <taxon>Bacteria</taxon>
        <taxon>Bacillati</taxon>
        <taxon>Actinomycetota</taxon>
        <taxon>Actinomycetes</taxon>
        <taxon>Kitasatosporales</taxon>
        <taxon>Streptomycetaceae</taxon>
        <taxon>Streptomyces</taxon>
    </lineage>
</organism>
<keyword evidence="1" id="KW-0472">Membrane</keyword>
<dbReference type="EMBL" id="JBEJUE010000079">
    <property type="protein sequence ID" value="MER0429885.1"/>
    <property type="molecule type" value="Genomic_DNA"/>
</dbReference>
<name>A0ABV1QFD9_STRMI</name>
<protein>
    <recommendedName>
        <fullName evidence="4">PH domain-containing protein</fullName>
    </recommendedName>
</protein>
<keyword evidence="1" id="KW-1133">Transmembrane helix</keyword>
<evidence type="ECO:0008006" key="4">
    <source>
        <dbReference type="Google" id="ProtNLM"/>
    </source>
</evidence>
<sequence>MNSPVGPLAPSSTGGAAPTFRLGVVQTATPLLGGGLVGTVLAYVLVAAAGGRMTAGELWTCVSAAMLASVVVPVLPPHYRVELSEDFLVLHGGRHRDIAWRDIIGLEVRKTAGVRTVVVHMSDGRRVPLRAPMSLLDRRFDDKAQVLMDWWTARRVGPDRV</sequence>
<comment type="caution">
    <text evidence="2">The sequence shown here is derived from an EMBL/GenBank/DDBJ whole genome shotgun (WGS) entry which is preliminary data.</text>
</comment>
<evidence type="ECO:0000313" key="3">
    <source>
        <dbReference type="Proteomes" id="UP001456562"/>
    </source>
</evidence>